<proteinExistence type="predicted"/>
<dbReference type="Proteomes" id="UP000218287">
    <property type="component" value="Chromosome"/>
</dbReference>
<feature type="transmembrane region" description="Helical" evidence="2">
    <location>
        <begin position="27"/>
        <end position="47"/>
    </location>
</feature>
<name>A0A1Z4GDZ8_9CYAN</name>
<evidence type="ECO:0000313" key="3">
    <source>
        <dbReference type="EMBL" id="BAY15699.1"/>
    </source>
</evidence>
<dbReference type="AlphaFoldDB" id="A0A1Z4GDZ8"/>
<keyword evidence="2" id="KW-0812">Transmembrane</keyword>
<organism evidence="3 4">
    <name type="scientific">Anabaenopsis circularis NIES-21</name>
    <dbReference type="NCBI Taxonomy" id="1085406"/>
    <lineage>
        <taxon>Bacteria</taxon>
        <taxon>Bacillati</taxon>
        <taxon>Cyanobacteriota</taxon>
        <taxon>Cyanophyceae</taxon>
        <taxon>Nostocales</taxon>
        <taxon>Nodulariaceae</taxon>
        <taxon>Anabaenopsis</taxon>
    </lineage>
</organism>
<keyword evidence="2" id="KW-0472">Membrane</keyword>
<sequence length="147" mass="16719">MDIKPVIAANSAPQPQGMNITLESTGVFLGVLVSASMLIGIAIKIVSKFNSITNSIRDLREDLNSHTKALDQTKLLNDKIFTFEKRVEIHFQDYVNYKDANLLAINGLKEKIDHKAKNAEEHFKELKAEIKDLQGFLQKHQNFRIRE</sequence>
<evidence type="ECO:0000313" key="4">
    <source>
        <dbReference type="Proteomes" id="UP000218287"/>
    </source>
</evidence>
<evidence type="ECO:0000256" key="2">
    <source>
        <dbReference type="SAM" id="Phobius"/>
    </source>
</evidence>
<keyword evidence="2" id="KW-1133">Transmembrane helix</keyword>
<evidence type="ECO:0000256" key="1">
    <source>
        <dbReference type="SAM" id="Coils"/>
    </source>
</evidence>
<dbReference type="OrthoDB" id="489142at2"/>
<reference evidence="3 4" key="1">
    <citation type="submission" date="2017-06" db="EMBL/GenBank/DDBJ databases">
        <title>Genome sequencing of cyanobaciteial culture collection at National Institute for Environmental Studies (NIES).</title>
        <authorList>
            <person name="Hirose Y."/>
            <person name="Shimura Y."/>
            <person name="Fujisawa T."/>
            <person name="Nakamura Y."/>
            <person name="Kawachi M."/>
        </authorList>
    </citation>
    <scope>NUCLEOTIDE SEQUENCE [LARGE SCALE GENOMIC DNA]</scope>
    <source>
        <strain evidence="3 4">NIES-21</strain>
    </source>
</reference>
<dbReference type="EMBL" id="AP018174">
    <property type="protein sequence ID" value="BAY15699.1"/>
    <property type="molecule type" value="Genomic_DNA"/>
</dbReference>
<protein>
    <submittedName>
        <fullName evidence="3">Uncharacterized protein</fullName>
    </submittedName>
</protein>
<gene>
    <name evidence="3" type="ORF">NIES21_15180</name>
</gene>
<accession>A0A1Z4GDZ8</accession>
<keyword evidence="1" id="KW-0175">Coiled coil</keyword>
<keyword evidence="4" id="KW-1185">Reference proteome</keyword>
<feature type="coiled-coil region" evidence="1">
    <location>
        <begin position="109"/>
        <end position="136"/>
    </location>
</feature>